<name>A0A1I1TJ54_9ACTN</name>
<dbReference type="Proteomes" id="UP000199207">
    <property type="component" value="Unassembled WGS sequence"/>
</dbReference>
<accession>A0A1I1TJ54</accession>
<evidence type="ECO:0000313" key="2">
    <source>
        <dbReference type="Proteomes" id="UP000199207"/>
    </source>
</evidence>
<gene>
    <name evidence="1" type="ORF">SAMN05421773_1204</name>
</gene>
<dbReference type="EMBL" id="FOLM01000020">
    <property type="protein sequence ID" value="SFD58567.1"/>
    <property type="molecule type" value="Genomic_DNA"/>
</dbReference>
<keyword evidence="2" id="KW-1185">Reference proteome</keyword>
<protein>
    <submittedName>
        <fullName evidence="1">Uncharacterized protein</fullName>
    </submittedName>
</protein>
<sequence length="122" mass="13869">MTQDTWRWLLAPVRQWRTRRLMARHGPALSYPTAWALITLHSCPQEVPLLCQVLREAGVRQGEGSIVPDDWRLLGARERARRSRWLRRHGCSPVRRLAIDDALIRAVGLTVTDWGPPGSGEG</sequence>
<evidence type="ECO:0000313" key="1">
    <source>
        <dbReference type="EMBL" id="SFD58567.1"/>
    </source>
</evidence>
<dbReference type="STRING" id="910347.SAMN05421773_1204"/>
<proteinExistence type="predicted"/>
<reference evidence="1 2" key="1">
    <citation type="submission" date="2016-10" db="EMBL/GenBank/DDBJ databases">
        <authorList>
            <person name="de Groot N.N."/>
        </authorList>
    </citation>
    <scope>NUCLEOTIDE SEQUENCE [LARGE SCALE GENOMIC DNA]</scope>
    <source>
        <strain evidence="1 2">CGMCC 4.5739</strain>
    </source>
</reference>
<dbReference type="AlphaFoldDB" id="A0A1I1TJ54"/>
<dbReference type="RefSeq" id="WP_093841189.1">
    <property type="nucleotide sequence ID" value="NZ_FOLM01000020.1"/>
</dbReference>
<dbReference type="OrthoDB" id="4263929at2"/>
<organism evidence="1 2">
    <name type="scientific">Streptomyces aidingensis</name>
    <dbReference type="NCBI Taxonomy" id="910347"/>
    <lineage>
        <taxon>Bacteria</taxon>
        <taxon>Bacillati</taxon>
        <taxon>Actinomycetota</taxon>
        <taxon>Actinomycetes</taxon>
        <taxon>Kitasatosporales</taxon>
        <taxon>Streptomycetaceae</taxon>
        <taxon>Streptomyces</taxon>
    </lineage>
</organism>